<feature type="region of interest" description="Disordered" evidence="1">
    <location>
        <begin position="1"/>
        <end position="27"/>
    </location>
</feature>
<name>A0A512AIG1_9SPHN</name>
<dbReference type="RefSeq" id="WP_147158819.1">
    <property type="nucleotide sequence ID" value="NZ_BJYR01000009.1"/>
</dbReference>
<evidence type="ECO:0000313" key="4">
    <source>
        <dbReference type="Proteomes" id="UP000321464"/>
    </source>
</evidence>
<feature type="transmembrane region" description="Helical" evidence="2">
    <location>
        <begin position="279"/>
        <end position="305"/>
    </location>
</feature>
<proteinExistence type="predicted"/>
<feature type="transmembrane region" description="Helical" evidence="2">
    <location>
        <begin position="135"/>
        <end position="156"/>
    </location>
</feature>
<dbReference type="EMBL" id="BJYR01000009">
    <property type="protein sequence ID" value="GEN99466.1"/>
    <property type="molecule type" value="Genomic_DNA"/>
</dbReference>
<protein>
    <submittedName>
        <fullName evidence="3">Uncharacterized protein</fullName>
    </submittedName>
</protein>
<keyword evidence="2" id="KW-0472">Membrane</keyword>
<reference evidence="3 4" key="1">
    <citation type="submission" date="2019-07" db="EMBL/GenBank/DDBJ databases">
        <title>Whole genome shotgun sequence of Novosphingobium sediminis NBRC 106119.</title>
        <authorList>
            <person name="Hosoyama A."/>
            <person name="Uohara A."/>
            <person name="Ohji S."/>
            <person name="Ichikawa N."/>
        </authorList>
    </citation>
    <scope>NUCLEOTIDE SEQUENCE [LARGE SCALE GENOMIC DNA]</scope>
    <source>
        <strain evidence="3 4">NBRC 106119</strain>
    </source>
</reference>
<keyword evidence="2" id="KW-0812">Transmembrane</keyword>
<keyword evidence="2" id="KW-1133">Transmembrane helix</keyword>
<feature type="transmembrane region" description="Helical" evidence="2">
    <location>
        <begin position="39"/>
        <end position="56"/>
    </location>
</feature>
<evidence type="ECO:0000256" key="2">
    <source>
        <dbReference type="SAM" id="Phobius"/>
    </source>
</evidence>
<sequence>MATTPAQTPAPAPAKRRTGATRERQSTHEGFLVHKNGKWIKISAALALALTVLYIFVPLPPHHFGSSWLGYTLGTVGALLILWLTALGMRKRAITPGRWSLKAWTSAHVWLGVLLIVIGTLHSGFAFGWNVHTLAWALMMIVIISGIFGVTAYATLPRALSANRYDAEGAITEKQMVEALRSLDRQLHDAAQPLDRECAVLVDRSLEQDPFTGSIINRLTGRYPGDATREAASELRRLRAHRPRIADDPLDKVDALLTRKEAMLARLRRHLRIKGWLQAWLYVHVPMTFALIAALSAHIVSVFFYW</sequence>
<dbReference type="AlphaFoldDB" id="A0A512AIG1"/>
<evidence type="ECO:0000256" key="1">
    <source>
        <dbReference type="SAM" id="MobiDB-lite"/>
    </source>
</evidence>
<accession>A0A512AIG1</accession>
<evidence type="ECO:0000313" key="3">
    <source>
        <dbReference type="EMBL" id="GEN99466.1"/>
    </source>
</evidence>
<keyword evidence="4" id="KW-1185">Reference proteome</keyword>
<dbReference type="OrthoDB" id="8533047at2"/>
<feature type="transmembrane region" description="Helical" evidence="2">
    <location>
        <begin position="68"/>
        <end position="88"/>
    </location>
</feature>
<feature type="transmembrane region" description="Helical" evidence="2">
    <location>
        <begin position="109"/>
        <end position="129"/>
    </location>
</feature>
<gene>
    <name evidence="3" type="ORF">NSE01_12990</name>
</gene>
<comment type="caution">
    <text evidence="3">The sequence shown here is derived from an EMBL/GenBank/DDBJ whole genome shotgun (WGS) entry which is preliminary data.</text>
</comment>
<organism evidence="3 4">
    <name type="scientific">Novosphingobium sediminis</name>
    <dbReference type="NCBI Taxonomy" id="707214"/>
    <lineage>
        <taxon>Bacteria</taxon>
        <taxon>Pseudomonadati</taxon>
        <taxon>Pseudomonadota</taxon>
        <taxon>Alphaproteobacteria</taxon>
        <taxon>Sphingomonadales</taxon>
        <taxon>Sphingomonadaceae</taxon>
        <taxon>Novosphingobium</taxon>
    </lineage>
</organism>
<dbReference type="Proteomes" id="UP000321464">
    <property type="component" value="Unassembled WGS sequence"/>
</dbReference>